<dbReference type="SUPFAM" id="SSF52218">
    <property type="entry name" value="Flavoproteins"/>
    <property type="match status" value="1"/>
</dbReference>
<dbReference type="EMBL" id="JRES01000180">
    <property type="protein sequence ID" value="KNC33566.1"/>
    <property type="molecule type" value="Genomic_DNA"/>
</dbReference>
<dbReference type="Proteomes" id="UP000037069">
    <property type="component" value="Unassembled WGS sequence"/>
</dbReference>
<proteinExistence type="inferred from homology"/>
<comment type="caution">
    <text evidence="2">The sequence shown here is derived from an EMBL/GenBank/DDBJ whole genome shotgun (WGS) entry which is preliminary data.</text>
</comment>
<dbReference type="GO" id="GO:0003955">
    <property type="term" value="F:NAD(P)H dehydrogenase (quinone) activity"/>
    <property type="evidence" value="ECO:0007669"/>
    <property type="project" value="TreeGrafter"/>
</dbReference>
<dbReference type="STRING" id="7375.A0A0L0CMQ8"/>
<protein>
    <submittedName>
        <fullName evidence="2">Uncharacterized protein</fullName>
    </submittedName>
</protein>
<sequence>MPGQWRMFWDSTTALWTDGELNEKYVGMFTSTGTLGGGHELTPYTSLPCFVHHGMIFVPLGYKHAMTEICDMQSIHGGSPWGAGTFTDNDGLREPSEIELKIANIQGERFYKIVSRAYP</sequence>
<evidence type="ECO:0000313" key="3">
    <source>
        <dbReference type="Proteomes" id="UP000037069"/>
    </source>
</evidence>
<dbReference type="AlphaFoldDB" id="A0A0L0CMQ8"/>
<name>A0A0L0CMQ8_LUCCU</name>
<evidence type="ECO:0000256" key="1">
    <source>
        <dbReference type="ARBA" id="ARBA00006961"/>
    </source>
</evidence>
<keyword evidence="3" id="KW-1185">Reference proteome</keyword>
<dbReference type="InterPro" id="IPR029039">
    <property type="entry name" value="Flavoprotein-like_sf"/>
</dbReference>
<dbReference type="PANTHER" id="PTHR30546">
    <property type="entry name" value="FLAVODOXIN-RELATED PROTEIN WRBA-RELATED"/>
    <property type="match status" value="1"/>
</dbReference>
<dbReference type="PANTHER" id="PTHR30546:SF23">
    <property type="entry name" value="FLAVOPROTEIN-LIKE PROTEIN YCP4-RELATED"/>
    <property type="match status" value="1"/>
</dbReference>
<reference evidence="2 3" key="1">
    <citation type="journal article" date="2015" name="Nat. Commun.">
        <title>Lucilia cuprina genome unlocks parasitic fly biology to underpin future interventions.</title>
        <authorList>
            <person name="Anstead C.A."/>
            <person name="Korhonen P.K."/>
            <person name="Young N.D."/>
            <person name="Hall R.S."/>
            <person name="Jex A.R."/>
            <person name="Murali S.C."/>
            <person name="Hughes D.S."/>
            <person name="Lee S.F."/>
            <person name="Perry T."/>
            <person name="Stroehlein A.J."/>
            <person name="Ansell B.R."/>
            <person name="Breugelmans B."/>
            <person name="Hofmann A."/>
            <person name="Qu J."/>
            <person name="Dugan S."/>
            <person name="Lee S.L."/>
            <person name="Chao H."/>
            <person name="Dinh H."/>
            <person name="Han Y."/>
            <person name="Doddapaneni H.V."/>
            <person name="Worley K.C."/>
            <person name="Muzny D.M."/>
            <person name="Ioannidis P."/>
            <person name="Waterhouse R.M."/>
            <person name="Zdobnov E.M."/>
            <person name="James P.J."/>
            <person name="Bagnall N.H."/>
            <person name="Kotze A.C."/>
            <person name="Gibbs R.A."/>
            <person name="Richards S."/>
            <person name="Batterham P."/>
            <person name="Gasser R.B."/>
        </authorList>
    </citation>
    <scope>NUCLEOTIDE SEQUENCE [LARGE SCALE GENOMIC DNA]</scope>
    <source>
        <strain evidence="2 3">LS</strain>
        <tissue evidence="2">Full body</tissue>
    </source>
</reference>
<accession>A0A0L0CMQ8</accession>
<dbReference type="GO" id="GO:0016020">
    <property type="term" value="C:membrane"/>
    <property type="evidence" value="ECO:0007669"/>
    <property type="project" value="TreeGrafter"/>
</dbReference>
<comment type="similarity">
    <text evidence="1">Belongs to the WrbA family.</text>
</comment>
<gene>
    <name evidence="2" type="ORF">FF38_00924</name>
</gene>
<evidence type="ECO:0000313" key="2">
    <source>
        <dbReference type="EMBL" id="KNC33566.1"/>
    </source>
</evidence>
<dbReference type="Gene3D" id="3.40.50.360">
    <property type="match status" value="1"/>
</dbReference>
<organism evidence="2 3">
    <name type="scientific">Lucilia cuprina</name>
    <name type="common">Green bottle fly</name>
    <name type="synonym">Australian sheep blowfly</name>
    <dbReference type="NCBI Taxonomy" id="7375"/>
    <lineage>
        <taxon>Eukaryota</taxon>
        <taxon>Metazoa</taxon>
        <taxon>Ecdysozoa</taxon>
        <taxon>Arthropoda</taxon>
        <taxon>Hexapoda</taxon>
        <taxon>Insecta</taxon>
        <taxon>Pterygota</taxon>
        <taxon>Neoptera</taxon>
        <taxon>Endopterygota</taxon>
        <taxon>Diptera</taxon>
        <taxon>Brachycera</taxon>
        <taxon>Muscomorpha</taxon>
        <taxon>Oestroidea</taxon>
        <taxon>Calliphoridae</taxon>
        <taxon>Luciliinae</taxon>
        <taxon>Lucilia</taxon>
    </lineage>
</organism>